<organism evidence="2 3">
    <name type="scientific">Psychrobacter communis</name>
    <dbReference type="NCBI Taxonomy" id="2762238"/>
    <lineage>
        <taxon>Bacteria</taxon>
        <taxon>Pseudomonadati</taxon>
        <taxon>Pseudomonadota</taxon>
        <taxon>Gammaproteobacteria</taxon>
        <taxon>Moraxellales</taxon>
        <taxon>Moraxellaceae</taxon>
        <taxon>Psychrobacter</taxon>
    </lineage>
</organism>
<sequence>MKNTVFTFSTILFSFLFGVFVTYIAMSKQQMDTAFTNKAIYQETQFSQLADNYGDQNDMDIGTLPQKIINKSDSSKIILNDYSEEQAKAIINNMPDYALEQYINKFMTVDSIDVIQDKRRFAERAIEELYNPNDNQKLVGTAKVSFDYFMPEVSADTNQVTKFAKIYAHLGTRGQVPADKYVFVKWINNQTGQVLLFEKKNISASSDHNWVSFVPTDGWQVGSYDVRFYQFDSDLKPIAQTTYNVYDVIDLN</sequence>
<name>A0ABR8RL22_9GAMM</name>
<evidence type="ECO:0000313" key="3">
    <source>
        <dbReference type="Proteomes" id="UP000606724"/>
    </source>
</evidence>
<evidence type="ECO:0000313" key="2">
    <source>
        <dbReference type="EMBL" id="MBD7948448.1"/>
    </source>
</evidence>
<gene>
    <name evidence="2" type="ORF">H9653_10565</name>
</gene>
<feature type="transmembrane region" description="Helical" evidence="1">
    <location>
        <begin position="6"/>
        <end position="26"/>
    </location>
</feature>
<keyword evidence="1" id="KW-0812">Transmembrane</keyword>
<protein>
    <submittedName>
        <fullName evidence="2">Uncharacterized protein</fullName>
    </submittedName>
</protein>
<reference evidence="2 3" key="1">
    <citation type="submission" date="2020-08" db="EMBL/GenBank/DDBJ databases">
        <title>A Genomic Blueprint of the Chicken Gut Microbiome.</title>
        <authorList>
            <person name="Gilroy R."/>
            <person name="Ravi A."/>
            <person name="Getino M."/>
            <person name="Pursley I."/>
            <person name="Horton D.L."/>
            <person name="Alikhan N.-F."/>
            <person name="Baker D."/>
            <person name="Gharbi K."/>
            <person name="Hall N."/>
            <person name="Watson M."/>
            <person name="Adriaenssens E.M."/>
            <person name="Foster-Nyarko E."/>
            <person name="Jarju S."/>
            <person name="Secka A."/>
            <person name="Antonio M."/>
            <person name="Oren A."/>
            <person name="Chaudhuri R."/>
            <person name="La Ragione R.M."/>
            <person name="Hildebrand F."/>
            <person name="Pallen M.J."/>
        </authorList>
    </citation>
    <scope>NUCLEOTIDE SEQUENCE [LARGE SCALE GENOMIC DNA]</scope>
    <source>
        <strain evidence="2 3">Sa4CVA2</strain>
    </source>
</reference>
<comment type="caution">
    <text evidence="2">The sequence shown here is derived from an EMBL/GenBank/DDBJ whole genome shotgun (WGS) entry which is preliminary data.</text>
</comment>
<dbReference type="EMBL" id="JACSQR010000036">
    <property type="protein sequence ID" value="MBD7948448.1"/>
    <property type="molecule type" value="Genomic_DNA"/>
</dbReference>
<keyword evidence="1" id="KW-1133">Transmembrane helix</keyword>
<dbReference type="Proteomes" id="UP000606724">
    <property type="component" value="Unassembled WGS sequence"/>
</dbReference>
<evidence type="ECO:0000256" key="1">
    <source>
        <dbReference type="SAM" id="Phobius"/>
    </source>
</evidence>
<dbReference type="RefSeq" id="WP_156508474.1">
    <property type="nucleotide sequence ID" value="NZ_JACSQR010000036.1"/>
</dbReference>
<proteinExistence type="predicted"/>
<keyword evidence="1" id="KW-0472">Membrane</keyword>
<keyword evidence="3" id="KW-1185">Reference proteome</keyword>
<accession>A0ABR8RL22</accession>